<dbReference type="PANTHER" id="PTHR20990">
    <property type="entry name" value="PEROXISOMAL BIOGENESIS FACTOR 11"/>
    <property type="match status" value="1"/>
</dbReference>
<evidence type="ECO:0000313" key="4">
    <source>
        <dbReference type="EMBL" id="JAI61465.1"/>
    </source>
</evidence>
<dbReference type="GO" id="GO:0005778">
    <property type="term" value="C:peroxisomal membrane"/>
    <property type="evidence" value="ECO:0007669"/>
    <property type="project" value="UniProtKB-SubCell"/>
</dbReference>
<evidence type="ECO:0000256" key="2">
    <source>
        <dbReference type="ARBA" id="ARBA00023140"/>
    </source>
</evidence>
<keyword evidence="1" id="KW-0472">Membrane</keyword>
<dbReference type="AlphaFoldDB" id="A0A0P4W5U7"/>
<reference evidence="4" key="1">
    <citation type="submission" date="2015-09" db="EMBL/GenBank/DDBJ databases">
        <title>Scylla olivacea transcriptome.</title>
        <authorList>
            <person name="Ikhwanuddin M."/>
        </authorList>
    </citation>
    <scope>NUCLEOTIDE SEQUENCE</scope>
</reference>
<comment type="subcellular location">
    <subcellularLocation>
        <location evidence="3">Peroxisome membrane</location>
    </subcellularLocation>
</comment>
<proteinExistence type="predicted"/>
<sequence>MGLGDVVSVLETYRGREKTLRTLQYGLLFLTPAARDSPSTKAVLEAISAQVGGVRVILRLFDDLSMLQYSKEVLRQSKGKDWIVRWLEVANIVVDQLFFPVEHLAWARDVKILRGSSSSLWHASLLLWAASLVLTILRERQEEKYETELLTIIMHAADLLNALNWLPNRPWSKPFPVWQVGVFGLVSSLIGFQKLIQPRL</sequence>
<dbReference type="InterPro" id="IPR008733">
    <property type="entry name" value="PEX11"/>
</dbReference>
<accession>A0A0P4W5U7</accession>
<keyword evidence="2" id="KW-0576">Peroxisome</keyword>
<protein>
    <submittedName>
        <fullName evidence="4">Uncharacterized protein</fullName>
    </submittedName>
</protein>
<dbReference type="GO" id="GO:0016559">
    <property type="term" value="P:peroxisome fission"/>
    <property type="evidence" value="ECO:0007669"/>
    <property type="project" value="InterPro"/>
</dbReference>
<evidence type="ECO:0000256" key="1">
    <source>
        <dbReference type="ARBA" id="ARBA00023136"/>
    </source>
</evidence>
<dbReference type="Pfam" id="PF05648">
    <property type="entry name" value="PEX11"/>
    <property type="match status" value="2"/>
</dbReference>
<dbReference type="PANTHER" id="PTHR20990:SF1">
    <property type="entry name" value="PEROXISOMAL MEMBRANE PROTEIN 11C"/>
    <property type="match status" value="1"/>
</dbReference>
<name>A0A0P4W5U7_SCYOL</name>
<evidence type="ECO:0000256" key="3">
    <source>
        <dbReference type="ARBA" id="ARBA00046271"/>
    </source>
</evidence>
<dbReference type="InterPro" id="IPR026510">
    <property type="entry name" value="PEX11C_met"/>
</dbReference>
<organism evidence="4">
    <name type="scientific">Scylla olivacea</name>
    <name type="common">Orange mud crab</name>
    <name type="synonym">Cancer olivacea</name>
    <dbReference type="NCBI Taxonomy" id="85551"/>
    <lineage>
        <taxon>Eukaryota</taxon>
        <taxon>Metazoa</taxon>
        <taxon>Ecdysozoa</taxon>
        <taxon>Arthropoda</taxon>
        <taxon>Crustacea</taxon>
        <taxon>Multicrustacea</taxon>
        <taxon>Malacostraca</taxon>
        <taxon>Eumalacostraca</taxon>
        <taxon>Eucarida</taxon>
        <taxon>Decapoda</taxon>
        <taxon>Pleocyemata</taxon>
        <taxon>Brachyura</taxon>
        <taxon>Eubrachyura</taxon>
        <taxon>Portunoidea</taxon>
        <taxon>Portunidae</taxon>
        <taxon>Portuninae</taxon>
        <taxon>Scylla</taxon>
    </lineage>
</organism>
<dbReference type="EMBL" id="GDRN01084645">
    <property type="protein sequence ID" value="JAI61465.1"/>
    <property type="molecule type" value="Transcribed_RNA"/>
</dbReference>